<evidence type="ECO:0000313" key="4">
    <source>
        <dbReference type="Proteomes" id="UP000193411"/>
    </source>
</evidence>
<evidence type="ECO:0000313" key="3">
    <source>
        <dbReference type="EMBL" id="ORZ31314.1"/>
    </source>
</evidence>
<feature type="region of interest" description="Disordered" evidence="1">
    <location>
        <begin position="396"/>
        <end position="449"/>
    </location>
</feature>
<feature type="region of interest" description="Disordered" evidence="1">
    <location>
        <begin position="1"/>
        <end position="86"/>
    </location>
</feature>
<feature type="compositionally biased region" description="Pro residues" evidence="1">
    <location>
        <begin position="1"/>
        <end position="13"/>
    </location>
</feature>
<keyword evidence="4" id="KW-1185">Reference proteome</keyword>
<feature type="compositionally biased region" description="Low complexity" evidence="1">
    <location>
        <begin position="638"/>
        <end position="650"/>
    </location>
</feature>
<evidence type="ECO:0000256" key="1">
    <source>
        <dbReference type="SAM" id="MobiDB-lite"/>
    </source>
</evidence>
<comment type="caution">
    <text evidence="3">The sequence shown here is derived from an EMBL/GenBank/DDBJ whole genome shotgun (WGS) entry which is preliminary data.</text>
</comment>
<dbReference type="EMBL" id="MCFL01000062">
    <property type="protein sequence ID" value="ORZ31314.1"/>
    <property type="molecule type" value="Genomic_DNA"/>
</dbReference>
<feature type="compositionally biased region" description="Low complexity" evidence="1">
    <location>
        <begin position="424"/>
        <end position="435"/>
    </location>
</feature>
<sequence length="730" mass="77386">MNRPPSPTPPVEPVVPEQGTRTGSGAGSVTPTQTTTLTSQTQTGTVTTTQSQSQSQSQSTPTRTQTATSTTRAPLPPGADQNTPIRVCDQYPLSSIDSLRPYWSQNLVRALERNLTNAAPIFPDPQLVALVRTAIDSANSNNNASDSSNSNLPDLSLARARADTQIAAALMPYWGSRHVAGCFRFARFHSDLFFCTDGSVAARSCLVNDKCPALGQPLVALAPNRDPETVPGVELRDVPLNILIPSPTLKINNGNTSILIPPPENAAAALIYGCWDVPKAPGTGNTDPSARVYVCQVERPQVSTPENDPAPWIRQAAPRLLCPVPFMGALPPTVSPTTPIIQPGIGSNNGMGDNGNNGTMLAVPAIIAIVVGSSILAAALVALGLFVRSRFRSRRRNHRHHLHPSSAHSASHRDGRRSLFAPPTLSTISTTSHHLAPGTHRRGSDDATPRSSFMLMHVGASNNTAPIPASLPDADRIVTTVRWENTVVAGHDARLLLASCTPAPSLPNDTDMRHPDGTPMTPTSPTAPVSVLPYDVAAIRAEWDALFADVSRLIKDRIAALDEQHFAKLAVYQTVASQSLGYSAASMDRRTSFAAGDRRSLSAASFSGLHAPRSPAPSALSLQRATTTSPRLGSITESTASLAGSPSSPTASPPLPSSLDHTTTTAHLSALLFQLANVIFAHFLPAHLLSPDKRTTYGTVVATYHPAYAHVARPRAQPLVQKPHSAVWPI</sequence>
<keyword evidence="2" id="KW-0812">Transmembrane</keyword>
<protein>
    <submittedName>
        <fullName evidence="3">Uncharacterized protein</fullName>
    </submittedName>
</protein>
<feature type="compositionally biased region" description="Polar residues" evidence="1">
    <location>
        <begin position="620"/>
        <end position="637"/>
    </location>
</feature>
<keyword evidence="2" id="KW-1133">Transmembrane helix</keyword>
<feature type="transmembrane region" description="Helical" evidence="2">
    <location>
        <begin position="361"/>
        <end position="387"/>
    </location>
</feature>
<organism evidence="3 4">
    <name type="scientific">Catenaria anguillulae PL171</name>
    <dbReference type="NCBI Taxonomy" id="765915"/>
    <lineage>
        <taxon>Eukaryota</taxon>
        <taxon>Fungi</taxon>
        <taxon>Fungi incertae sedis</taxon>
        <taxon>Blastocladiomycota</taxon>
        <taxon>Blastocladiomycetes</taxon>
        <taxon>Blastocladiales</taxon>
        <taxon>Catenariaceae</taxon>
        <taxon>Catenaria</taxon>
    </lineage>
</organism>
<dbReference type="Proteomes" id="UP000193411">
    <property type="component" value="Unassembled WGS sequence"/>
</dbReference>
<reference evidence="3 4" key="1">
    <citation type="submission" date="2016-07" db="EMBL/GenBank/DDBJ databases">
        <title>Pervasive Adenine N6-methylation of Active Genes in Fungi.</title>
        <authorList>
            <consortium name="DOE Joint Genome Institute"/>
            <person name="Mondo S.J."/>
            <person name="Dannebaum R.O."/>
            <person name="Kuo R.C."/>
            <person name="Labutti K."/>
            <person name="Haridas S."/>
            <person name="Kuo A."/>
            <person name="Salamov A."/>
            <person name="Ahrendt S.R."/>
            <person name="Lipzen A."/>
            <person name="Sullivan W."/>
            <person name="Andreopoulos W.B."/>
            <person name="Clum A."/>
            <person name="Lindquist E."/>
            <person name="Daum C."/>
            <person name="Ramamoorthy G.K."/>
            <person name="Gryganskyi A."/>
            <person name="Culley D."/>
            <person name="Magnuson J.K."/>
            <person name="James T.Y."/>
            <person name="O'Malley M.A."/>
            <person name="Stajich J.E."/>
            <person name="Spatafora J.W."/>
            <person name="Visel A."/>
            <person name="Grigoriev I.V."/>
        </authorList>
    </citation>
    <scope>NUCLEOTIDE SEQUENCE [LARGE SCALE GENOMIC DNA]</scope>
    <source>
        <strain evidence="3 4">PL171</strain>
    </source>
</reference>
<feature type="region of interest" description="Disordered" evidence="1">
    <location>
        <begin position="607"/>
        <end position="660"/>
    </location>
</feature>
<feature type="compositionally biased region" description="Low complexity" evidence="1">
    <location>
        <begin position="27"/>
        <end position="73"/>
    </location>
</feature>
<proteinExistence type="predicted"/>
<dbReference type="AlphaFoldDB" id="A0A1Y2HBE6"/>
<accession>A0A1Y2HBE6</accession>
<evidence type="ECO:0000256" key="2">
    <source>
        <dbReference type="SAM" id="Phobius"/>
    </source>
</evidence>
<keyword evidence="2" id="KW-0472">Membrane</keyword>
<name>A0A1Y2HBE6_9FUNG</name>
<gene>
    <name evidence="3" type="ORF">BCR44DRAFT_1274645</name>
</gene>